<evidence type="ECO:0000256" key="2">
    <source>
        <dbReference type="ARBA" id="ARBA00022670"/>
    </source>
</evidence>
<reference evidence="11 12" key="1">
    <citation type="submission" date="2020-08" db="EMBL/GenBank/DDBJ databases">
        <title>Genomic Encyclopedia of Type Strains, Phase IV (KMG-IV): sequencing the most valuable type-strain genomes for metagenomic binning, comparative biology and taxonomic classification.</title>
        <authorList>
            <person name="Goeker M."/>
        </authorList>
    </citation>
    <scope>NUCLEOTIDE SEQUENCE [LARGE SCALE GENOMIC DNA]</scope>
    <source>
        <strain evidence="11 12">DSM 102235</strain>
    </source>
</reference>
<dbReference type="Gene3D" id="3.30.2010.10">
    <property type="entry name" value="Metalloproteases ('zincins'), catalytic domain"/>
    <property type="match status" value="1"/>
</dbReference>
<feature type="signal peptide" evidence="9">
    <location>
        <begin position="1"/>
        <end position="31"/>
    </location>
</feature>
<dbReference type="SUPFAM" id="SSF48452">
    <property type="entry name" value="TPR-like"/>
    <property type="match status" value="1"/>
</dbReference>
<accession>A0A7W6DSD0</accession>
<dbReference type="Pfam" id="PF01435">
    <property type="entry name" value="Peptidase_M48"/>
    <property type="match status" value="1"/>
</dbReference>
<dbReference type="InterPro" id="IPR051156">
    <property type="entry name" value="Mito/Outer_Membr_Metalloprot"/>
</dbReference>
<feature type="region of interest" description="Disordered" evidence="8">
    <location>
        <begin position="421"/>
        <end position="447"/>
    </location>
</feature>
<evidence type="ECO:0000256" key="7">
    <source>
        <dbReference type="PROSITE-ProRule" id="PRU00339"/>
    </source>
</evidence>
<dbReference type="GO" id="GO:0004222">
    <property type="term" value="F:metalloendopeptidase activity"/>
    <property type="evidence" value="ECO:0007669"/>
    <property type="project" value="InterPro"/>
</dbReference>
<feature type="chain" id="PRO_5030942402" evidence="9">
    <location>
        <begin position="32"/>
        <end position="447"/>
    </location>
</feature>
<dbReference type="AlphaFoldDB" id="A0A7W6DSD0"/>
<keyword evidence="4" id="KW-0378">Hydrolase</keyword>
<dbReference type="PANTHER" id="PTHR22726">
    <property type="entry name" value="METALLOENDOPEPTIDASE OMA1"/>
    <property type="match status" value="1"/>
</dbReference>
<evidence type="ECO:0000256" key="6">
    <source>
        <dbReference type="ARBA" id="ARBA00023049"/>
    </source>
</evidence>
<sequence length="447" mass="47658">MSETPVPSMTLSRLLAAILALSLLAAAPLRAATFLRDADMEYALKQLAAPVLTAAGLTPSQVQIVVLDDSSLNAFVTDARHIFLHSGLIMKLDSAASLQSVIAHEAAHIANGHIARRLANMRSARNAAGLGLALAAVAGASGADPNVALGIALGSQSASQRRFFSHTRAEESSADIASVRYMVRAGIDPQGAVDTIKHFTGQLNLNESRLDPYAVTHPLSRDRLRALEALVASAPKAAPNAAAEYWFARAKGKLTAFKRAPGWTLRRAGSDPYKDVALMRQAVAYHRQSDLRRALKSIDAAIAMRPKDPYLLELKGQILLESRQFKAAEQVYSAAANRAPREPLILGGLGRARLATGNAKGALQALEGARGRDFSDPRLLRDLAVAYAKLGNTGMASLATAERYALIGRLTDAELHAGRAADQLPRGSAPWQRAQDVLSAAKQAKRR</sequence>
<feature type="repeat" description="TPR" evidence="7">
    <location>
        <begin position="275"/>
        <end position="308"/>
    </location>
</feature>
<keyword evidence="9" id="KW-0732">Signal</keyword>
<evidence type="ECO:0000313" key="11">
    <source>
        <dbReference type="EMBL" id="MBB3985198.1"/>
    </source>
</evidence>
<evidence type="ECO:0000256" key="1">
    <source>
        <dbReference type="ARBA" id="ARBA00001947"/>
    </source>
</evidence>
<evidence type="ECO:0000256" key="4">
    <source>
        <dbReference type="ARBA" id="ARBA00022801"/>
    </source>
</evidence>
<dbReference type="Proteomes" id="UP000541426">
    <property type="component" value="Unassembled WGS sequence"/>
</dbReference>
<dbReference type="InterPro" id="IPR011990">
    <property type="entry name" value="TPR-like_helical_dom_sf"/>
</dbReference>
<organism evidence="11 12">
    <name type="scientific">Sagittula marina</name>
    <dbReference type="NCBI Taxonomy" id="943940"/>
    <lineage>
        <taxon>Bacteria</taxon>
        <taxon>Pseudomonadati</taxon>
        <taxon>Pseudomonadota</taxon>
        <taxon>Alphaproteobacteria</taxon>
        <taxon>Rhodobacterales</taxon>
        <taxon>Roseobacteraceae</taxon>
        <taxon>Sagittula</taxon>
    </lineage>
</organism>
<evidence type="ECO:0000256" key="3">
    <source>
        <dbReference type="ARBA" id="ARBA00022723"/>
    </source>
</evidence>
<dbReference type="Pfam" id="PF14559">
    <property type="entry name" value="TPR_19"/>
    <property type="match status" value="1"/>
</dbReference>
<keyword evidence="6" id="KW-0482">Metalloprotease</keyword>
<keyword evidence="12" id="KW-1185">Reference proteome</keyword>
<proteinExistence type="predicted"/>
<dbReference type="RefSeq" id="WP_344717112.1">
    <property type="nucleotide sequence ID" value="NZ_BAABBZ010000059.1"/>
</dbReference>
<dbReference type="PROSITE" id="PS50005">
    <property type="entry name" value="TPR"/>
    <property type="match status" value="1"/>
</dbReference>
<keyword evidence="5" id="KW-0862">Zinc</keyword>
<keyword evidence="2 11" id="KW-0645">Protease</keyword>
<evidence type="ECO:0000256" key="9">
    <source>
        <dbReference type="SAM" id="SignalP"/>
    </source>
</evidence>
<dbReference type="CDD" id="cd07324">
    <property type="entry name" value="M48C_Oma1-like"/>
    <property type="match status" value="1"/>
</dbReference>
<dbReference type="InterPro" id="IPR019734">
    <property type="entry name" value="TPR_rpt"/>
</dbReference>
<dbReference type="Gene3D" id="1.25.40.10">
    <property type="entry name" value="Tetratricopeptide repeat domain"/>
    <property type="match status" value="1"/>
</dbReference>
<feature type="domain" description="Peptidase M48" evidence="10">
    <location>
        <begin position="44"/>
        <end position="230"/>
    </location>
</feature>
<dbReference type="GO" id="GO:0051603">
    <property type="term" value="P:proteolysis involved in protein catabolic process"/>
    <property type="evidence" value="ECO:0007669"/>
    <property type="project" value="TreeGrafter"/>
</dbReference>
<evidence type="ECO:0000256" key="5">
    <source>
        <dbReference type="ARBA" id="ARBA00022833"/>
    </source>
</evidence>
<evidence type="ECO:0000313" key="12">
    <source>
        <dbReference type="Proteomes" id="UP000541426"/>
    </source>
</evidence>
<keyword evidence="3" id="KW-0479">Metal-binding</keyword>
<evidence type="ECO:0000259" key="10">
    <source>
        <dbReference type="Pfam" id="PF01435"/>
    </source>
</evidence>
<comment type="caution">
    <text evidence="11">The sequence shown here is derived from an EMBL/GenBank/DDBJ whole genome shotgun (WGS) entry which is preliminary data.</text>
</comment>
<protein>
    <submittedName>
        <fullName evidence="11">Putative Zn-dependent protease</fullName>
    </submittedName>
</protein>
<comment type="cofactor">
    <cofactor evidence="1">
        <name>Zn(2+)</name>
        <dbReference type="ChEBI" id="CHEBI:29105"/>
    </cofactor>
</comment>
<evidence type="ECO:0000256" key="8">
    <source>
        <dbReference type="SAM" id="MobiDB-lite"/>
    </source>
</evidence>
<name>A0A7W6DSD0_9RHOB</name>
<dbReference type="GO" id="GO:0016020">
    <property type="term" value="C:membrane"/>
    <property type="evidence" value="ECO:0007669"/>
    <property type="project" value="TreeGrafter"/>
</dbReference>
<dbReference type="GO" id="GO:0046872">
    <property type="term" value="F:metal ion binding"/>
    <property type="evidence" value="ECO:0007669"/>
    <property type="project" value="UniProtKB-KW"/>
</dbReference>
<dbReference type="InterPro" id="IPR001915">
    <property type="entry name" value="Peptidase_M48"/>
</dbReference>
<dbReference type="EMBL" id="JACIEJ010000003">
    <property type="protein sequence ID" value="MBB3985198.1"/>
    <property type="molecule type" value="Genomic_DNA"/>
</dbReference>
<gene>
    <name evidence="11" type="ORF">GGQ68_001527</name>
</gene>
<keyword evidence="7" id="KW-0802">TPR repeat</keyword>
<dbReference type="PANTHER" id="PTHR22726:SF1">
    <property type="entry name" value="METALLOENDOPEPTIDASE OMA1, MITOCHONDRIAL"/>
    <property type="match status" value="1"/>
</dbReference>